<protein>
    <submittedName>
        <fullName evidence="2">Uncharacterized protein</fullName>
    </submittedName>
</protein>
<feature type="compositionally biased region" description="Basic residues" evidence="1">
    <location>
        <begin position="113"/>
        <end position="123"/>
    </location>
</feature>
<dbReference type="AlphaFoldDB" id="A0SYW5"/>
<sequence>MRGRLQSLLYAMRRQDRGKRIIDRKADAAEQDAGAAGAKRDVRRAAGLIDLVTRPAGAAIPASPPSTRAARAAWRTPSSGAPSARGAHRASRTPKSPDATGGCSCRPANSCARGRHRRQRCPRHWPCLGPGRPCPRRQRRSESARAPGPSGRWARPSAPLFQLRPGPAEDAVTP</sequence>
<dbReference type="EMBL" id="EF063589">
    <property type="protein sequence ID" value="ABK64027.1"/>
    <property type="molecule type" value="Genomic_DNA"/>
</dbReference>
<accession>A0SYW5</accession>
<feature type="region of interest" description="Disordered" evidence="1">
    <location>
        <begin position="57"/>
        <end position="174"/>
    </location>
</feature>
<evidence type="ECO:0000256" key="1">
    <source>
        <dbReference type="SAM" id="MobiDB-lite"/>
    </source>
</evidence>
<feature type="region of interest" description="Disordered" evidence="1">
    <location>
        <begin position="22"/>
        <end position="41"/>
    </location>
</feature>
<name>A0SYW5_9BURK</name>
<proteinExistence type="predicted"/>
<reference evidence="2" key="1">
    <citation type="journal article" date="2010" name="DNA Cell Biol.">
        <title>Psychrotrophic strain of Janthinobacterium lividum from a cold Alaskan soil produces prodigiosin.</title>
        <authorList>
            <person name="Schloss P.D."/>
            <person name="Allen H.K."/>
            <person name="Klimowicz A.K."/>
            <person name="Mlot C."/>
            <person name="Gross J."/>
            <person name="Savengsuksa S."/>
            <person name="McEllin J."/>
            <person name="Clardy J."/>
            <person name="Ruess R.W."/>
            <person name="Handelsman J."/>
        </authorList>
    </citation>
    <scope>NUCLEOTIDE SEQUENCE</scope>
    <source>
        <strain evidence="2">BR01</strain>
    </source>
</reference>
<organism evidence="2">
    <name type="scientific">Janthinobacterium lividum</name>
    <dbReference type="NCBI Taxonomy" id="29581"/>
    <lineage>
        <taxon>Bacteria</taxon>
        <taxon>Pseudomonadati</taxon>
        <taxon>Pseudomonadota</taxon>
        <taxon>Betaproteobacteria</taxon>
        <taxon>Burkholderiales</taxon>
        <taxon>Oxalobacteraceae</taxon>
        <taxon>Janthinobacterium</taxon>
    </lineage>
</organism>
<evidence type="ECO:0000313" key="2">
    <source>
        <dbReference type="EMBL" id="ABK64027.1"/>
    </source>
</evidence>
<feature type="compositionally biased region" description="Low complexity" evidence="1">
    <location>
        <begin position="57"/>
        <end position="79"/>
    </location>
</feature>